<comment type="caution">
    <text evidence="8">The sequence shown here is derived from an EMBL/GenBank/DDBJ whole genome shotgun (WGS) entry which is preliminary data.</text>
</comment>
<comment type="subunit">
    <text evidence="3">Homodimer.</text>
</comment>
<name>A0ABV1TKI4_9ACTN</name>
<dbReference type="Gene3D" id="3.90.20.20">
    <property type="match status" value="1"/>
</dbReference>
<dbReference type="PROSITE" id="PS01071">
    <property type="entry name" value="GRPE"/>
    <property type="match status" value="1"/>
</dbReference>
<dbReference type="Gene3D" id="2.30.22.10">
    <property type="entry name" value="Head domain of nucleotide exchange factor GrpE"/>
    <property type="match status" value="1"/>
</dbReference>
<keyword evidence="3" id="KW-0963">Cytoplasm</keyword>
<evidence type="ECO:0000256" key="1">
    <source>
        <dbReference type="ARBA" id="ARBA00009054"/>
    </source>
</evidence>
<feature type="compositionally biased region" description="Basic and acidic residues" evidence="7">
    <location>
        <begin position="1"/>
        <end position="11"/>
    </location>
</feature>
<protein>
    <recommendedName>
        <fullName evidence="3 4">Protein GrpE</fullName>
    </recommendedName>
    <alternativeName>
        <fullName evidence="3">HSP-70 cofactor</fullName>
    </alternativeName>
</protein>
<evidence type="ECO:0000256" key="2">
    <source>
        <dbReference type="ARBA" id="ARBA00023186"/>
    </source>
</evidence>
<sequence length="201" mass="21696">MPTHQEPDRAASDPGVRVPEGSGAPPREDLPRPGPPRPEAANGEPGPDAAGPTPAEDEYTTAIRELEDRWRRALADLDNLRKRHARELERERAVERSRTAAAFLPVLDNLELALTHAGADPGAIVEGVRAVRDQAVNVLELLGYPRHAETGVPFDPARHEVVGVVQDPDAPPGTVVEVLRPGYGDGERQLRPAAVTVAKRE</sequence>
<keyword evidence="3 4" id="KW-0346">Stress response</keyword>
<evidence type="ECO:0000313" key="9">
    <source>
        <dbReference type="Proteomes" id="UP001490365"/>
    </source>
</evidence>
<evidence type="ECO:0000256" key="4">
    <source>
        <dbReference type="RuleBase" id="RU000639"/>
    </source>
</evidence>
<proteinExistence type="inferred from homology"/>
<dbReference type="InterPro" id="IPR000740">
    <property type="entry name" value="GrpE"/>
</dbReference>
<evidence type="ECO:0000256" key="7">
    <source>
        <dbReference type="SAM" id="MobiDB-lite"/>
    </source>
</evidence>
<keyword evidence="9" id="KW-1185">Reference proteome</keyword>
<comment type="similarity">
    <text evidence="1 3 5">Belongs to the GrpE family.</text>
</comment>
<dbReference type="Proteomes" id="UP001490365">
    <property type="component" value="Unassembled WGS sequence"/>
</dbReference>
<organism evidence="8 9">
    <name type="scientific">Streptomyces sp. 900105755</name>
    <dbReference type="NCBI Taxonomy" id="3154389"/>
    <lineage>
        <taxon>Bacteria</taxon>
        <taxon>Bacillati</taxon>
        <taxon>Actinomycetota</taxon>
        <taxon>Actinomycetes</taxon>
        <taxon>Kitasatosporales</taxon>
        <taxon>Streptomycetaceae</taxon>
        <taxon>Streptomyces</taxon>
    </lineage>
</organism>
<keyword evidence="2 3" id="KW-0143">Chaperone</keyword>
<dbReference type="PRINTS" id="PR00773">
    <property type="entry name" value="GRPEPROTEIN"/>
</dbReference>
<dbReference type="Pfam" id="PF01025">
    <property type="entry name" value="GrpE"/>
    <property type="match status" value="1"/>
</dbReference>
<dbReference type="EMBL" id="JBEOZM010000010">
    <property type="protein sequence ID" value="MER6270224.1"/>
    <property type="molecule type" value="Genomic_DNA"/>
</dbReference>
<reference evidence="8 9" key="1">
    <citation type="submission" date="2024-06" db="EMBL/GenBank/DDBJ databases">
        <title>The Natural Products Discovery Center: Release of the First 8490 Sequenced Strains for Exploring Actinobacteria Biosynthetic Diversity.</title>
        <authorList>
            <person name="Kalkreuter E."/>
            <person name="Kautsar S.A."/>
            <person name="Yang D."/>
            <person name="Bader C.D."/>
            <person name="Teijaro C.N."/>
            <person name="Fluegel L."/>
            <person name="Davis C.M."/>
            <person name="Simpson J.R."/>
            <person name="Lauterbach L."/>
            <person name="Steele A.D."/>
            <person name="Gui C."/>
            <person name="Meng S."/>
            <person name="Li G."/>
            <person name="Viehrig K."/>
            <person name="Ye F."/>
            <person name="Su P."/>
            <person name="Kiefer A.F."/>
            <person name="Nichols A."/>
            <person name="Cepeda A.J."/>
            <person name="Yan W."/>
            <person name="Fan B."/>
            <person name="Jiang Y."/>
            <person name="Adhikari A."/>
            <person name="Zheng C.-J."/>
            <person name="Schuster L."/>
            <person name="Cowan T.M."/>
            <person name="Smanski M.J."/>
            <person name="Chevrette M.G."/>
            <person name="De Carvalho L.P.S."/>
            <person name="Shen B."/>
        </authorList>
    </citation>
    <scope>NUCLEOTIDE SEQUENCE [LARGE SCALE GENOMIC DNA]</scope>
    <source>
        <strain evidence="8 9">NPDC001694</strain>
    </source>
</reference>
<comment type="function">
    <text evidence="3 4">Participates actively in the response to hyperosmotic and heat shock by preventing the aggregation of stress-denatured proteins, in association with DnaK and GrpE. It is the nucleotide exchange factor for DnaK and may function as a thermosensor. Unfolded proteins bind initially to DnaJ; upon interaction with the DnaJ-bound protein, DnaK hydrolyzes its bound ATP, resulting in the formation of a stable complex. GrpE releases ADP from DnaK; ATP binding to DnaK triggers the release of the substrate protein, thus completing the reaction cycle. Several rounds of ATP-dependent interactions between DnaJ, DnaK and GrpE are required for fully efficient folding.</text>
</comment>
<dbReference type="HAMAP" id="MF_01151">
    <property type="entry name" value="GrpE"/>
    <property type="match status" value="1"/>
</dbReference>
<dbReference type="SUPFAM" id="SSF51064">
    <property type="entry name" value="Head domain of nucleotide exchange factor GrpE"/>
    <property type="match status" value="1"/>
</dbReference>
<dbReference type="SUPFAM" id="SSF58014">
    <property type="entry name" value="Coiled-coil domain of nucleotide exchange factor GrpE"/>
    <property type="match status" value="1"/>
</dbReference>
<dbReference type="PANTHER" id="PTHR21237">
    <property type="entry name" value="GRPE PROTEIN"/>
    <property type="match status" value="1"/>
</dbReference>
<comment type="subcellular location">
    <subcellularLocation>
        <location evidence="3">Cytoplasm</location>
    </subcellularLocation>
</comment>
<dbReference type="InterPro" id="IPR013805">
    <property type="entry name" value="GrpE_CC"/>
</dbReference>
<dbReference type="PANTHER" id="PTHR21237:SF23">
    <property type="entry name" value="GRPE PROTEIN HOMOLOG, MITOCHONDRIAL"/>
    <property type="match status" value="1"/>
</dbReference>
<accession>A0ABV1TKI4</accession>
<dbReference type="RefSeq" id="WP_351958677.1">
    <property type="nucleotide sequence ID" value="NZ_JBEOZM010000010.1"/>
</dbReference>
<evidence type="ECO:0000313" key="8">
    <source>
        <dbReference type="EMBL" id="MER6270224.1"/>
    </source>
</evidence>
<dbReference type="CDD" id="cd00446">
    <property type="entry name" value="GrpE"/>
    <property type="match status" value="1"/>
</dbReference>
<feature type="region of interest" description="Disordered" evidence="7">
    <location>
        <begin position="1"/>
        <end position="58"/>
    </location>
</feature>
<evidence type="ECO:0000256" key="3">
    <source>
        <dbReference type="HAMAP-Rule" id="MF_01151"/>
    </source>
</evidence>
<keyword evidence="6" id="KW-0175">Coiled coil</keyword>
<gene>
    <name evidence="3 8" type="primary">grpE</name>
    <name evidence="8" type="ORF">ABT211_23440</name>
</gene>
<evidence type="ECO:0000256" key="6">
    <source>
        <dbReference type="SAM" id="Coils"/>
    </source>
</evidence>
<evidence type="ECO:0000256" key="5">
    <source>
        <dbReference type="RuleBase" id="RU004478"/>
    </source>
</evidence>
<dbReference type="InterPro" id="IPR009012">
    <property type="entry name" value="GrpE_head"/>
</dbReference>
<feature type="coiled-coil region" evidence="6">
    <location>
        <begin position="63"/>
        <end position="94"/>
    </location>
</feature>